<sequence length="134" mass="15355">MEVVAYLPCGPCRIFGAQICSYSYIMYNVLQVNMGFAVALAMHYRYALIYHNEITRRKLIRNIVLSYVPPILMCWAAEWFRSSRRRLAPTEEIPAVLVPYSHDQQRLFEDGGSLVKQPDNDLIELGFGSSFSGK</sequence>
<keyword evidence="3" id="KW-1185">Reference proteome</keyword>
<dbReference type="Proteomes" id="UP000024635">
    <property type="component" value="Unassembled WGS sequence"/>
</dbReference>
<keyword evidence="1" id="KW-0812">Transmembrane</keyword>
<feature type="transmembrane region" description="Helical" evidence="1">
    <location>
        <begin position="59"/>
        <end position="80"/>
    </location>
</feature>
<accession>A0A016V8S1</accession>
<dbReference type="Pfam" id="PF10317">
    <property type="entry name" value="7TM_GPCR_Srd"/>
    <property type="match status" value="1"/>
</dbReference>
<keyword evidence="1" id="KW-0472">Membrane</keyword>
<organism evidence="2 3">
    <name type="scientific">Ancylostoma ceylanicum</name>
    <dbReference type="NCBI Taxonomy" id="53326"/>
    <lineage>
        <taxon>Eukaryota</taxon>
        <taxon>Metazoa</taxon>
        <taxon>Ecdysozoa</taxon>
        <taxon>Nematoda</taxon>
        <taxon>Chromadorea</taxon>
        <taxon>Rhabditida</taxon>
        <taxon>Rhabditina</taxon>
        <taxon>Rhabditomorpha</taxon>
        <taxon>Strongyloidea</taxon>
        <taxon>Ancylostomatidae</taxon>
        <taxon>Ancylostomatinae</taxon>
        <taxon>Ancylostoma</taxon>
    </lineage>
</organism>
<protein>
    <submittedName>
        <fullName evidence="2">Uncharacterized protein</fullName>
    </submittedName>
</protein>
<gene>
    <name evidence="2" type="primary">Acey_s0015.g2866</name>
    <name evidence="2" type="ORF">Y032_0015g2866</name>
</gene>
<keyword evidence="1" id="KW-1133">Transmembrane helix</keyword>
<dbReference type="AlphaFoldDB" id="A0A016V8S1"/>
<dbReference type="InterPro" id="IPR019421">
    <property type="entry name" value="7TM_GPCR_serpentine_rcpt_Srd"/>
</dbReference>
<reference evidence="3" key="1">
    <citation type="journal article" date="2015" name="Nat. Genet.">
        <title>The genome and transcriptome of the zoonotic hookworm Ancylostoma ceylanicum identify infection-specific gene families.</title>
        <authorList>
            <person name="Schwarz E.M."/>
            <person name="Hu Y."/>
            <person name="Antoshechkin I."/>
            <person name="Miller M.M."/>
            <person name="Sternberg P.W."/>
            <person name="Aroian R.V."/>
        </authorList>
    </citation>
    <scope>NUCLEOTIDE SEQUENCE</scope>
    <source>
        <strain evidence="3">HY135</strain>
    </source>
</reference>
<dbReference type="EMBL" id="JARK01001351">
    <property type="protein sequence ID" value="EYC23850.1"/>
    <property type="molecule type" value="Genomic_DNA"/>
</dbReference>
<evidence type="ECO:0000313" key="3">
    <source>
        <dbReference type="Proteomes" id="UP000024635"/>
    </source>
</evidence>
<comment type="caution">
    <text evidence="2">The sequence shown here is derived from an EMBL/GenBank/DDBJ whole genome shotgun (WGS) entry which is preliminary data.</text>
</comment>
<feature type="transmembrane region" description="Helical" evidence="1">
    <location>
        <begin position="25"/>
        <end position="47"/>
    </location>
</feature>
<evidence type="ECO:0000313" key="2">
    <source>
        <dbReference type="EMBL" id="EYC23850.1"/>
    </source>
</evidence>
<evidence type="ECO:0000256" key="1">
    <source>
        <dbReference type="SAM" id="Phobius"/>
    </source>
</evidence>
<name>A0A016V8S1_9BILA</name>
<dbReference type="OrthoDB" id="5876986at2759"/>
<proteinExistence type="predicted"/>